<dbReference type="InterPro" id="IPR036396">
    <property type="entry name" value="Cyt_P450_sf"/>
</dbReference>
<evidence type="ECO:0000256" key="4">
    <source>
        <dbReference type="ARBA" id="ARBA00023002"/>
    </source>
</evidence>
<evidence type="ECO:0000256" key="3">
    <source>
        <dbReference type="ARBA" id="ARBA00022821"/>
    </source>
</evidence>
<protein>
    <submittedName>
        <fullName evidence="7">Geraniol 8-hydroxylase</fullName>
    </submittedName>
</protein>
<gene>
    <name evidence="7" type="ORF">ACMD2_23986</name>
</gene>
<accession>A0A199V737</accession>
<dbReference type="EMBL" id="LSRQ01003005">
    <property type="protein sequence ID" value="OAY72691.1"/>
    <property type="molecule type" value="Genomic_DNA"/>
</dbReference>
<dbReference type="InterPro" id="IPR017972">
    <property type="entry name" value="Cyt_P450_CS"/>
</dbReference>
<keyword evidence="5" id="KW-0408">Iron</keyword>
<feature type="transmembrane region" description="Helical" evidence="6">
    <location>
        <begin position="6"/>
        <end position="23"/>
    </location>
</feature>
<dbReference type="InterPro" id="IPR001128">
    <property type="entry name" value="Cyt_P450"/>
</dbReference>
<keyword evidence="6" id="KW-0472">Membrane</keyword>
<dbReference type="FunFam" id="1.10.630.10:FF:000007">
    <property type="entry name" value="Cytochrome P450 76C4"/>
    <property type="match status" value="2"/>
</dbReference>
<reference evidence="7 8" key="1">
    <citation type="journal article" date="2016" name="DNA Res.">
        <title>The draft genome of MD-2 pineapple using hybrid error correction of long reads.</title>
        <authorList>
            <person name="Redwan R.M."/>
            <person name="Saidin A."/>
            <person name="Kumar S.V."/>
        </authorList>
    </citation>
    <scope>NUCLEOTIDE SEQUENCE [LARGE SCALE GENOMIC DNA]</scope>
    <source>
        <strain evidence="8">cv. MD2</strain>
        <tissue evidence="7">Leaf</tissue>
    </source>
</reference>
<sequence>MELQLMIFWITTAITLLYVLSFVRAKISGDGCRLPPGPRLLPIVGNMLMVGKLPHRTYARLAKAYGHIFTIKFGQALADVVVSSPEIAREVLQKQDPLCCDRWVPDAAKAHGHNVSSMSWLPVDQQWLNLRKLVNTELVSSQRLGDLQALRHKKARELAAYLREKSLEGEPVNIGGAVYSTTLNTISNLLFSLDVVHPSSEAPGNFKEIMWGVMYELSNANISDFFPLLAALDLQGRRRRLAVHFRRLHEVLDKIVDQRIQENAAEGTYKDFLEAIIHGHSDGKGLSLDRHTDLFIGAADTTTTTIEWAMAELLRNPRVLVKLREEVKEAFKEGEVNESVAVKLPYLQAVVKETLRLHTPVPFLLPHKTVTTVELCGYTIPKGTRVLVNFWAIGRDRECWRDPDEFIPERFLEREVDYVGQNFEFIPFSSGRRRCPGYPLAYRMLHLMLAALMQFDWKLPDGMEPKDVDMSEKFGVTLAMAVPLCAIPLQLMIFWITTAITLFYVLSLVRAKLSGDGRRLPPGPRPLPIVGNMLMVGKLPHRTYARLAKAYGPIFTIKFGQALADVVVSSPEIAREVLQKQDPLFCDRWVPDAAQAHGHNVSSMLWLPVDQQWRNLRKLVNTELFSSQRLDDLQALRHKKARKLVAYLREKSLEGKLVDVGGAVYSTTVNTISNLLFSVDVVNPSSEAPGSLKEIMRGVIEEIANANISDFVPFFAALDLQGRRRRLADHFHRLHELLDKVVDQRIQENAAEGTYKDFLEAIIHRHTDGKGLNLDKHTDLFIGAADTTTTTIEWAMAEVLRNPRVLAKLREEVKEAFKEGEVNESIAVKLPYLQAVVKETLRLHTPLPFLLPHKTVTTVELCGYTIPKDTRVVVNFWAIGRDRERWRDPDEFIPERFLERDVDYVGQNFEFIPFGSGRRRCPGYSLGYRMLHLMLAALMQFDWKLPVGMEPKDVDMSEKFGATLAMAVPLCAIPVE</sequence>
<evidence type="ECO:0000256" key="2">
    <source>
        <dbReference type="ARBA" id="ARBA00022723"/>
    </source>
</evidence>
<dbReference type="SUPFAM" id="SSF48264">
    <property type="entry name" value="Cytochrome P450"/>
    <property type="match status" value="2"/>
</dbReference>
<keyword evidence="6" id="KW-0812">Transmembrane</keyword>
<dbReference type="PANTHER" id="PTHR47950:SF48">
    <property type="entry name" value="CYTOCHROME P450 FAMILY PROTEIN, EXPRESSED"/>
    <property type="match status" value="1"/>
</dbReference>
<organism evidence="7 8">
    <name type="scientific">Ananas comosus</name>
    <name type="common">Pineapple</name>
    <name type="synonym">Ananas ananas</name>
    <dbReference type="NCBI Taxonomy" id="4615"/>
    <lineage>
        <taxon>Eukaryota</taxon>
        <taxon>Viridiplantae</taxon>
        <taxon>Streptophyta</taxon>
        <taxon>Embryophyta</taxon>
        <taxon>Tracheophyta</taxon>
        <taxon>Spermatophyta</taxon>
        <taxon>Magnoliopsida</taxon>
        <taxon>Liliopsida</taxon>
        <taxon>Poales</taxon>
        <taxon>Bromeliaceae</taxon>
        <taxon>Bromelioideae</taxon>
        <taxon>Ananas</taxon>
    </lineage>
</organism>
<dbReference type="PRINTS" id="PR00385">
    <property type="entry name" value="P450"/>
</dbReference>
<dbReference type="Proteomes" id="UP000092600">
    <property type="component" value="Unassembled WGS sequence"/>
</dbReference>
<dbReference type="PANTHER" id="PTHR47950">
    <property type="entry name" value="CYTOCHROME P450, FAMILY 76, SUBFAMILY C, POLYPEPTIDE 5-RELATED"/>
    <property type="match status" value="1"/>
</dbReference>
<evidence type="ECO:0000256" key="6">
    <source>
        <dbReference type="SAM" id="Phobius"/>
    </source>
</evidence>
<dbReference type="Gene3D" id="1.10.630.10">
    <property type="entry name" value="Cytochrome P450"/>
    <property type="match status" value="2"/>
</dbReference>
<evidence type="ECO:0000313" key="7">
    <source>
        <dbReference type="EMBL" id="OAY72691.1"/>
    </source>
</evidence>
<dbReference type="GO" id="GO:0006952">
    <property type="term" value="P:defense response"/>
    <property type="evidence" value="ECO:0007669"/>
    <property type="project" value="UniProtKB-KW"/>
</dbReference>
<keyword evidence="6" id="KW-1133">Transmembrane helix</keyword>
<evidence type="ECO:0000256" key="1">
    <source>
        <dbReference type="ARBA" id="ARBA00010617"/>
    </source>
</evidence>
<name>A0A199V737_ANACO</name>
<dbReference type="InterPro" id="IPR002401">
    <property type="entry name" value="Cyt_P450_E_grp-I"/>
</dbReference>
<dbReference type="Pfam" id="PF00067">
    <property type="entry name" value="p450"/>
    <property type="match status" value="2"/>
</dbReference>
<comment type="caution">
    <text evidence="7">The sequence shown here is derived from an EMBL/GenBank/DDBJ whole genome shotgun (WGS) entry which is preliminary data.</text>
</comment>
<feature type="transmembrane region" description="Helical" evidence="6">
    <location>
        <begin position="477"/>
        <end position="509"/>
    </location>
</feature>
<dbReference type="GO" id="GO:0005506">
    <property type="term" value="F:iron ion binding"/>
    <property type="evidence" value="ECO:0007669"/>
    <property type="project" value="InterPro"/>
</dbReference>
<keyword evidence="3" id="KW-0611">Plant defense</keyword>
<dbReference type="STRING" id="4615.A0A199V737"/>
<keyword evidence="2" id="KW-0479">Metal-binding</keyword>
<dbReference type="GO" id="GO:0051502">
    <property type="term" value="P:diterpene phytoalexin biosynthetic process"/>
    <property type="evidence" value="ECO:0007669"/>
    <property type="project" value="UniProtKB-ARBA"/>
</dbReference>
<dbReference type="PROSITE" id="PS00086">
    <property type="entry name" value="CYTOCHROME_P450"/>
    <property type="match status" value="2"/>
</dbReference>
<evidence type="ECO:0000313" key="8">
    <source>
        <dbReference type="Proteomes" id="UP000092600"/>
    </source>
</evidence>
<evidence type="ECO:0000256" key="5">
    <source>
        <dbReference type="ARBA" id="ARBA00023004"/>
    </source>
</evidence>
<proteinExistence type="inferred from homology"/>
<dbReference type="PRINTS" id="PR00463">
    <property type="entry name" value="EP450I"/>
</dbReference>
<dbReference type="GO" id="GO:0020037">
    <property type="term" value="F:heme binding"/>
    <property type="evidence" value="ECO:0007669"/>
    <property type="project" value="InterPro"/>
</dbReference>
<comment type="similarity">
    <text evidence="1">Belongs to the cytochrome P450 family.</text>
</comment>
<keyword evidence="4" id="KW-0560">Oxidoreductase</keyword>
<dbReference type="AlphaFoldDB" id="A0A199V737"/>
<dbReference type="GO" id="GO:0016709">
    <property type="term" value="F:oxidoreductase activity, acting on paired donors, with incorporation or reduction of molecular oxygen, NAD(P)H as one donor, and incorporation of one atom of oxygen"/>
    <property type="evidence" value="ECO:0007669"/>
    <property type="project" value="UniProtKB-ARBA"/>
</dbReference>
<dbReference type="CDD" id="cd11073">
    <property type="entry name" value="CYP76-like"/>
    <property type="match status" value="2"/>
</dbReference>